<dbReference type="AlphaFoldDB" id="A0A834K9T2"/>
<proteinExistence type="predicted"/>
<evidence type="ECO:0000313" key="3">
    <source>
        <dbReference type="Proteomes" id="UP000614350"/>
    </source>
</evidence>
<evidence type="ECO:0000313" key="2">
    <source>
        <dbReference type="EMBL" id="KAF7402786.1"/>
    </source>
</evidence>
<name>A0A834K9T2_VESVU</name>
<dbReference type="Proteomes" id="UP000614350">
    <property type="component" value="Unassembled WGS sequence"/>
</dbReference>
<feature type="compositionally biased region" description="Basic residues" evidence="1">
    <location>
        <begin position="56"/>
        <end position="65"/>
    </location>
</feature>
<feature type="compositionally biased region" description="Basic and acidic residues" evidence="1">
    <location>
        <begin position="119"/>
        <end position="135"/>
    </location>
</feature>
<evidence type="ECO:0000256" key="1">
    <source>
        <dbReference type="SAM" id="MobiDB-lite"/>
    </source>
</evidence>
<protein>
    <submittedName>
        <fullName evidence="2">Uncharacterized protein</fullName>
    </submittedName>
</protein>
<organism evidence="2 3">
    <name type="scientific">Vespula vulgaris</name>
    <name type="common">Yellow jacket</name>
    <name type="synonym">Wasp</name>
    <dbReference type="NCBI Taxonomy" id="7454"/>
    <lineage>
        <taxon>Eukaryota</taxon>
        <taxon>Metazoa</taxon>
        <taxon>Ecdysozoa</taxon>
        <taxon>Arthropoda</taxon>
        <taxon>Hexapoda</taxon>
        <taxon>Insecta</taxon>
        <taxon>Pterygota</taxon>
        <taxon>Neoptera</taxon>
        <taxon>Endopterygota</taxon>
        <taxon>Hymenoptera</taxon>
        <taxon>Apocrita</taxon>
        <taxon>Aculeata</taxon>
        <taxon>Vespoidea</taxon>
        <taxon>Vespidae</taxon>
        <taxon>Vespinae</taxon>
        <taxon>Vespula</taxon>
    </lineage>
</organism>
<comment type="caution">
    <text evidence="2">The sequence shown here is derived from an EMBL/GenBank/DDBJ whole genome shotgun (WGS) entry which is preliminary data.</text>
</comment>
<feature type="region of interest" description="Disordered" evidence="1">
    <location>
        <begin position="40"/>
        <end position="79"/>
    </location>
</feature>
<feature type="compositionally biased region" description="Basic and acidic residues" evidence="1">
    <location>
        <begin position="66"/>
        <end position="78"/>
    </location>
</feature>
<reference evidence="2" key="1">
    <citation type="journal article" date="2020" name="G3 (Bethesda)">
        <title>High-Quality Assemblies for Three Invasive Social Wasps from the &lt;i&gt;Vespula&lt;/i&gt; Genus.</title>
        <authorList>
            <person name="Harrop T.W.R."/>
            <person name="Guhlin J."/>
            <person name="McLaughlin G.M."/>
            <person name="Permina E."/>
            <person name="Stockwell P."/>
            <person name="Gilligan J."/>
            <person name="Le Lec M.F."/>
            <person name="Gruber M.A.M."/>
            <person name="Quinn O."/>
            <person name="Lovegrove M."/>
            <person name="Duncan E.J."/>
            <person name="Remnant E.J."/>
            <person name="Van Eeckhoven J."/>
            <person name="Graham B."/>
            <person name="Knapp R.A."/>
            <person name="Langford K.W."/>
            <person name="Kronenberg Z."/>
            <person name="Press M.O."/>
            <person name="Eacker S.M."/>
            <person name="Wilson-Rankin E.E."/>
            <person name="Purcell J."/>
            <person name="Lester P.J."/>
            <person name="Dearden P.K."/>
        </authorList>
    </citation>
    <scope>NUCLEOTIDE SEQUENCE</scope>
    <source>
        <strain evidence="2">Marl-1</strain>
    </source>
</reference>
<sequence length="135" mass="15764">MSRRFTKVASSTNPRIKRWEEKSLGLLSNDRLGQNVVCIGGSTKKDKLQDDEDKKVKNKRKRKGKTEKDEKEDERHPLDFSMLLESRSLVRFQDRGMDEQPWRKGVSSGQNDKNDEDGGNERRRREKEDKLVASE</sequence>
<gene>
    <name evidence="2" type="ORF">HZH66_005053</name>
</gene>
<dbReference type="EMBL" id="JACSEA010000004">
    <property type="protein sequence ID" value="KAF7402786.1"/>
    <property type="molecule type" value="Genomic_DNA"/>
</dbReference>
<feature type="compositionally biased region" description="Basic and acidic residues" evidence="1">
    <location>
        <begin position="43"/>
        <end position="55"/>
    </location>
</feature>
<keyword evidence="3" id="KW-1185">Reference proteome</keyword>
<feature type="region of interest" description="Disordered" evidence="1">
    <location>
        <begin position="91"/>
        <end position="135"/>
    </location>
</feature>
<accession>A0A834K9T2</accession>
<feature type="compositionally biased region" description="Basic and acidic residues" evidence="1">
    <location>
        <begin position="92"/>
        <end position="102"/>
    </location>
</feature>